<reference evidence="5 6" key="1">
    <citation type="submission" date="2019-04" db="EMBL/GenBank/DDBJ databases">
        <title>Comparative genomics and transcriptomics to analyze fruiting body development in filamentous ascomycetes.</title>
        <authorList>
            <consortium name="DOE Joint Genome Institute"/>
            <person name="Lutkenhaus R."/>
            <person name="Traeger S."/>
            <person name="Breuer J."/>
            <person name="Kuo A."/>
            <person name="Lipzen A."/>
            <person name="Pangilinan J."/>
            <person name="Dilworth D."/>
            <person name="Sandor L."/>
            <person name="Poggeler S."/>
            <person name="Barry K."/>
            <person name="Grigoriev I.V."/>
            <person name="Nowrousian M."/>
        </authorList>
    </citation>
    <scope>NUCLEOTIDE SEQUENCE [LARGE SCALE GENOMIC DNA]</scope>
    <source>
        <strain evidence="5 6">CBS 389.68</strain>
    </source>
</reference>
<organism evidence="5 6">
    <name type="scientific">Ascodesmis nigricans</name>
    <dbReference type="NCBI Taxonomy" id="341454"/>
    <lineage>
        <taxon>Eukaryota</taxon>
        <taxon>Fungi</taxon>
        <taxon>Dikarya</taxon>
        <taxon>Ascomycota</taxon>
        <taxon>Pezizomycotina</taxon>
        <taxon>Pezizomycetes</taxon>
        <taxon>Pezizales</taxon>
        <taxon>Ascodesmidaceae</taxon>
        <taxon>Ascodesmis</taxon>
    </lineage>
</organism>
<proteinExistence type="inferred from homology"/>
<dbReference type="EMBL" id="ML220168">
    <property type="protein sequence ID" value="TGZ76721.1"/>
    <property type="molecule type" value="Genomic_DNA"/>
</dbReference>
<dbReference type="PANTHER" id="PTHR43918">
    <property type="entry name" value="ACETYLCHOLINESTERASE"/>
    <property type="match status" value="1"/>
</dbReference>
<accession>A0A4S2MIG5</accession>
<feature type="chain" id="PRO_5020870455" description="Carboxylic ester hydrolase" evidence="3">
    <location>
        <begin position="21"/>
        <end position="480"/>
    </location>
</feature>
<keyword evidence="6" id="KW-1185">Reference proteome</keyword>
<comment type="similarity">
    <text evidence="1 3">Belongs to the type-B carboxylesterase/lipase family.</text>
</comment>
<dbReference type="InterPro" id="IPR050654">
    <property type="entry name" value="AChE-related_enzymes"/>
</dbReference>
<dbReference type="EC" id="3.1.1.-" evidence="3"/>
<dbReference type="InterPro" id="IPR002018">
    <property type="entry name" value="CarbesteraseB"/>
</dbReference>
<sequence length="480" mass="51191">MWSSTALVLVLASLARYGAAQDELTVNAPAGPIVGHYAKGGSITSVREFLGVPYAKPPVANLRWAPPQKADAWSQPFDAGNFSAGCWNPSGDALKNSPGMEFIPWERLRPKRESEDCLTVNVWTPSKSRIPTGGAAVMVWTYGGGFSLGASESPIYHGDNIVQNQDGVIVVSFNYRLNLFGFPAQPAFGTNVNVGLRDVRRAVEWVRDNIAAFGGNPNKITLFGESAGSAATDSYLYAYASDPIIHGAIMQSGQLAMASSGLTTTTPGESWDALATAVSCPTGSSGLSCMRSIPASTLRDTMDTLNLTFSPIADGGTIFSNTEERLSAGQFARVPVLLGSNDQEIPGDDTVSKLATRVAFTCPAKKSAGGYTKFVPTWQYRFFGDFVVYEGVEKRGPTHGSEIPQIFGTIPANAEAASVASSKYIQKAWTTFAKDPTNGLTSLGWPKFNPLRSSLILLAYRNAATASYALPSLYQSLCIL</sequence>
<protein>
    <recommendedName>
        <fullName evidence="3">Carboxylic ester hydrolase</fullName>
        <ecNumber evidence="3">3.1.1.-</ecNumber>
    </recommendedName>
</protein>
<dbReference type="InParanoid" id="A0A4S2MIG5"/>
<dbReference type="STRING" id="341454.A0A4S2MIG5"/>
<keyword evidence="3" id="KW-0732">Signal</keyword>
<feature type="signal peptide" evidence="3">
    <location>
        <begin position="1"/>
        <end position="20"/>
    </location>
</feature>
<dbReference type="InterPro" id="IPR029058">
    <property type="entry name" value="AB_hydrolase_fold"/>
</dbReference>
<dbReference type="Pfam" id="PF00135">
    <property type="entry name" value="COesterase"/>
    <property type="match status" value="1"/>
</dbReference>
<dbReference type="Gene3D" id="3.40.50.1820">
    <property type="entry name" value="alpha/beta hydrolase"/>
    <property type="match status" value="2"/>
</dbReference>
<dbReference type="GO" id="GO:0052689">
    <property type="term" value="F:carboxylic ester hydrolase activity"/>
    <property type="evidence" value="ECO:0007669"/>
    <property type="project" value="TreeGrafter"/>
</dbReference>
<dbReference type="PROSITE" id="PS00941">
    <property type="entry name" value="CARBOXYLESTERASE_B_2"/>
    <property type="match status" value="1"/>
</dbReference>
<evidence type="ECO:0000259" key="4">
    <source>
        <dbReference type="Pfam" id="PF00135"/>
    </source>
</evidence>
<evidence type="ECO:0000313" key="6">
    <source>
        <dbReference type="Proteomes" id="UP000298138"/>
    </source>
</evidence>
<feature type="domain" description="Carboxylesterase type B" evidence="4">
    <location>
        <begin position="23"/>
        <end position="344"/>
    </location>
</feature>
<dbReference type="OrthoDB" id="408631at2759"/>
<keyword evidence="2 3" id="KW-0378">Hydrolase</keyword>
<name>A0A4S2MIG5_9PEZI</name>
<evidence type="ECO:0000313" key="5">
    <source>
        <dbReference type="EMBL" id="TGZ76721.1"/>
    </source>
</evidence>
<evidence type="ECO:0000256" key="2">
    <source>
        <dbReference type="ARBA" id="ARBA00022801"/>
    </source>
</evidence>
<dbReference type="InterPro" id="IPR019819">
    <property type="entry name" value="Carboxylesterase_B_CS"/>
</dbReference>
<evidence type="ECO:0000256" key="1">
    <source>
        <dbReference type="ARBA" id="ARBA00005964"/>
    </source>
</evidence>
<dbReference type="AlphaFoldDB" id="A0A4S2MIG5"/>
<dbReference type="PANTHER" id="PTHR43918:SF4">
    <property type="entry name" value="CARBOXYLIC ESTER HYDROLASE"/>
    <property type="match status" value="1"/>
</dbReference>
<dbReference type="PROSITE" id="PS00122">
    <property type="entry name" value="CARBOXYLESTERASE_B_1"/>
    <property type="match status" value="1"/>
</dbReference>
<evidence type="ECO:0000256" key="3">
    <source>
        <dbReference type="RuleBase" id="RU361235"/>
    </source>
</evidence>
<gene>
    <name evidence="5" type="ORF">EX30DRAFT_229874</name>
</gene>
<dbReference type="Proteomes" id="UP000298138">
    <property type="component" value="Unassembled WGS sequence"/>
</dbReference>
<dbReference type="InterPro" id="IPR019826">
    <property type="entry name" value="Carboxylesterase_B_AS"/>
</dbReference>
<dbReference type="SUPFAM" id="SSF53474">
    <property type="entry name" value="alpha/beta-Hydrolases"/>
    <property type="match status" value="1"/>
</dbReference>